<evidence type="ECO:0000259" key="2">
    <source>
        <dbReference type="Pfam" id="PF02230"/>
    </source>
</evidence>
<dbReference type="Gene3D" id="3.40.50.1820">
    <property type="entry name" value="alpha/beta hydrolase"/>
    <property type="match status" value="1"/>
</dbReference>
<reference evidence="3" key="1">
    <citation type="submission" date="2022-06" db="EMBL/GenBank/DDBJ databases">
        <title>Complete genome sequences of two strains of the flax pathogen Septoria linicola.</title>
        <authorList>
            <person name="Lapalu N."/>
            <person name="Simon A."/>
            <person name="Demenou B."/>
            <person name="Paumier D."/>
            <person name="Guillot M.-P."/>
            <person name="Gout L."/>
            <person name="Valade R."/>
        </authorList>
    </citation>
    <scope>NUCLEOTIDE SEQUENCE</scope>
    <source>
        <strain evidence="3">SE15195</strain>
    </source>
</reference>
<evidence type="ECO:0000313" key="3">
    <source>
        <dbReference type="EMBL" id="USW56293.1"/>
    </source>
</evidence>
<dbReference type="InterPro" id="IPR029058">
    <property type="entry name" value="AB_hydrolase_fold"/>
</dbReference>
<dbReference type="PANTHER" id="PTHR10655">
    <property type="entry name" value="LYSOPHOSPHOLIPASE-RELATED"/>
    <property type="match status" value="1"/>
</dbReference>
<dbReference type="GO" id="GO:0008474">
    <property type="term" value="F:palmitoyl-(protein) hydrolase activity"/>
    <property type="evidence" value="ECO:0007669"/>
    <property type="project" value="TreeGrafter"/>
</dbReference>
<dbReference type="EMBL" id="CP099425">
    <property type="protein sequence ID" value="USW56293.1"/>
    <property type="molecule type" value="Genomic_DNA"/>
</dbReference>
<gene>
    <name evidence="3" type="ORF">Slin15195_G096120</name>
</gene>
<accession>A0A9Q9B2D1</accession>
<dbReference type="PANTHER" id="PTHR10655:SF63">
    <property type="entry name" value="PHOSPHOLIPASE_CARBOXYLESTERASE_THIOESTERASE DOMAIN-CONTAINING PROTEIN"/>
    <property type="match status" value="1"/>
</dbReference>
<feature type="domain" description="Phospholipase/carboxylesterase/thioesterase" evidence="2">
    <location>
        <begin position="68"/>
        <end position="294"/>
    </location>
</feature>
<dbReference type="InterPro" id="IPR050565">
    <property type="entry name" value="LYPA1-2/EST-like"/>
</dbReference>
<dbReference type="GO" id="GO:0005737">
    <property type="term" value="C:cytoplasm"/>
    <property type="evidence" value="ECO:0007669"/>
    <property type="project" value="TreeGrafter"/>
</dbReference>
<sequence>MAGPGEQQPQQRYITLTELYEVVRIEFASYFASIDFKRRTCVNTMWKKLGLFWRAETTTDDDASSTQCEIYEPISRHTHTVIFLHGRDSTAEDFAMELFESTGSQEQTLGEALPSVKWVFPTAPMIESARFGMSMSQWFDMCATEDPHEGEAEQNPTQAIDIVYTHLSREAAIIGWSNVVLAGISQGAAVGIHALLKQPHKLGGFIGLNAWLPNPESIANASKRWPEAVQTAVMLAHTRDDPVINIKFGEELRRRLEKLGMQVEWHDYMTAPNENPHWVNEPQGVDDIIDFIKKVTA</sequence>
<protein>
    <submittedName>
        <fullName evidence="3">Phospholipase/carboxylesterase/thioesterase, alpha/Beta hydrolase</fullName>
    </submittedName>
</protein>
<comment type="similarity">
    <text evidence="1">Belongs to the AB hydrolase superfamily. AB hydrolase 2 family.</text>
</comment>
<dbReference type="OrthoDB" id="2418081at2759"/>
<name>A0A9Q9B2D1_9PEZI</name>
<keyword evidence="4" id="KW-1185">Reference proteome</keyword>
<dbReference type="AlphaFoldDB" id="A0A9Q9B2D1"/>
<dbReference type="Proteomes" id="UP001056384">
    <property type="component" value="Chromosome 8"/>
</dbReference>
<proteinExistence type="inferred from homology"/>
<dbReference type="SUPFAM" id="SSF53474">
    <property type="entry name" value="alpha/beta-Hydrolases"/>
    <property type="match status" value="1"/>
</dbReference>
<dbReference type="InterPro" id="IPR003140">
    <property type="entry name" value="PLipase/COase/thioEstase"/>
</dbReference>
<dbReference type="GO" id="GO:0052689">
    <property type="term" value="F:carboxylic ester hydrolase activity"/>
    <property type="evidence" value="ECO:0007669"/>
    <property type="project" value="TreeGrafter"/>
</dbReference>
<dbReference type="Pfam" id="PF02230">
    <property type="entry name" value="Abhydrolase_2"/>
    <property type="match status" value="1"/>
</dbReference>
<organism evidence="3 4">
    <name type="scientific">Septoria linicola</name>
    <dbReference type="NCBI Taxonomy" id="215465"/>
    <lineage>
        <taxon>Eukaryota</taxon>
        <taxon>Fungi</taxon>
        <taxon>Dikarya</taxon>
        <taxon>Ascomycota</taxon>
        <taxon>Pezizomycotina</taxon>
        <taxon>Dothideomycetes</taxon>
        <taxon>Dothideomycetidae</taxon>
        <taxon>Mycosphaerellales</taxon>
        <taxon>Mycosphaerellaceae</taxon>
        <taxon>Septoria</taxon>
    </lineage>
</organism>
<evidence type="ECO:0000313" key="4">
    <source>
        <dbReference type="Proteomes" id="UP001056384"/>
    </source>
</evidence>
<keyword evidence="3" id="KW-0378">Hydrolase</keyword>
<evidence type="ECO:0000256" key="1">
    <source>
        <dbReference type="ARBA" id="ARBA00006499"/>
    </source>
</evidence>